<protein>
    <recommendedName>
        <fullName evidence="8">GRIP domain-containing protein</fullName>
    </recommendedName>
</protein>
<accession>A0A836B2F7</accession>
<dbReference type="InterPro" id="IPR000237">
    <property type="entry name" value="GRIP_dom"/>
</dbReference>
<feature type="coiled-coil region" evidence="6">
    <location>
        <begin position="241"/>
        <end position="402"/>
    </location>
</feature>
<dbReference type="OrthoDB" id="553076at2759"/>
<feature type="compositionally biased region" description="Low complexity" evidence="7">
    <location>
        <begin position="166"/>
        <end position="178"/>
    </location>
</feature>
<keyword evidence="10" id="KW-1185">Reference proteome</keyword>
<feature type="region of interest" description="Disordered" evidence="7">
    <location>
        <begin position="153"/>
        <end position="178"/>
    </location>
</feature>
<feature type="region of interest" description="Disordered" evidence="7">
    <location>
        <begin position="625"/>
        <end position="692"/>
    </location>
</feature>
<feature type="compositionally biased region" description="Polar residues" evidence="7">
    <location>
        <begin position="648"/>
        <end position="659"/>
    </location>
</feature>
<evidence type="ECO:0000256" key="6">
    <source>
        <dbReference type="SAM" id="Coils"/>
    </source>
</evidence>
<evidence type="ECO:0000256" key="2">
    <source>
        <dbReference type="ARBA" id="ARBA00004496"/>
    </source>
</evidence>
<evidence type="ECO:0000256" key="7">
    <source>
        <dbReference type="SAM" id="MobiDB-lite"/>
    </source>
</evidence>
<feature type="compositionally biased region" description="Basic and acidic residues" evidence="7">
    <location>
        <begin position="625"/>
        <end position="637"/>
    </location>
</feature>
<keyword evidence="4 6" id="KW-0175">Coiled coil</keyword>
<feature type="domain" description="GRIP" evidence="8">
    <location>
        <begin position="733"/>
        <end position="786"/>
    </location>
</feature>
<comment type="caution">
    <text evidence="9">The sequence shown here is derived from an EMBL/GenBank/DDBJ whole genome shotgun (WGS) entry which is preliminary data.</text>
</comment>
<dbReference type="PROSITE" id="PS50913">
    <property type="entry name" value="GRIP"/>
    <property type="match status" value="1"/>
</dbReference>
<gene>
    <name evidence="9" type="ORF">HXX76_000336</name>
</gene>
<evidence type="ECO:0000313" key="9">
    <source>
        <dbReference type="EMBL" id="KAG2445730.1"/>
    </source>
</evidence>
<dbReference type="InterPro" id="IPR051952">
    <property type="entry name" value="Golgi-autophagy_related"/>
</dbReference>
<evidence type="ECO:0000256" key="3">
    <source>
        <dbReference type="ARBA" id="ARBA00022490"/>
    </source>
</evidence>
<evidence type="ECO:0000256" key="1">
    <source>
        <dbReference type="ARBA" id="ARBA00004184"/>
    </source>
</evidence>
<dbReference type="GO" id="GO:0005794">
    <property type="term" value="C:Golgi apparatus"/>
    <property type="evidence" value="ECO:0007669"/>
    <property type="project" value="TreeGrafter"/>
</dbReference>
<evidence type="ECO:0000256" key="5">
    <source>
        <dbReference type="ARBA" id="ARBA00023136"/>
    </source>
</evidence>
<comment type="subcellular location">
    <subcellularLocation>
        <location evidence="2">Cytoplasm</location>
    </subcellularLocation>
    <subcellularLocation>
        <location evidence="1">Endomembrane system</location>
        <topology evidence="1">Peripheral membrane protein</topology>
    </subcellularLocation>
</comment>
<name>A0A836B2F7_CHLIN</name>
<dbReference type="PANTHER" id="PTHR23157:SF25">
    <property type="entry name" value="GRIP AND COILED-COIL DOMAIN-CONTAINING PROTEIN 1"/>
    <property type="match status" value="1"/>
</dbReference>
<dbReference type="PANTHER" id="PTHR23157">
    <property type="entry name" value="GRIP AND COILED-COIL DOMAIN-CONTAINING PROTEIN 1"/>
    <property type="match status" value="1"/>
</dbReference>
<sequence>MDRLVGALSKVSAASSQWTATNVLKAPGGPPAPAEAPKGEYLRLPVESARRLRWFEKADLQALTKSHLREKRELLDTVAALKKVLLRHGVDESKVDAEVAAHLRAAAEVAEAHEGVASVLLAALEPHVKELRFENERLKAAVAMNQAAASAAPAANGGASSGGAAGDAAAGTNGSSSAAGLHGVPSSGALAGGLSRGSLAAVASGPVVPALQLPLRLEHLDLAQLGGQAAARMDPAAKQQMAALEAELERAGKQVAELKAQLAKQQQQQAAAARRRGPDAGDAVGLAAMQDMVLEAQEAAREEARRAQRAEARAGRLEGELKALQAQQKTLSKEHGSLQQQVATLTSQLAEAQAAASSASAAEESRAAAEAREDLEALRAVNAGLQSDLAAARANYAKLDADLQLSHQREAATSVALAEAEVLAGRCDELAAANMTLTQRLADSRSELEMSNYYKKMCTELTEAKGKLESDLLGLAQQLVAAEHRVTDLGGRLADSEELMRQAEARARAAEASVSAEVERRCGAVLSSRALWPAALRDEVTGLERRAAELDLALATATRNADTATREAREARAQLQTKSDELAVLSAESIAAASSAADQLQHLRAAVAESQARAAGLKDALEEARAEARAAGDRATRDAQPGAGTRPLTGSSGSLQHRTSSSGNVAGAGSGGGGAVAGGGHGHGPSPVASMPTPRWQVQNVVGGGGLYNLSNGLGHGGAGGGAGGGGGEGGVGSQTPTDMVYLKNLLLKFLEAHLLSKITERDALLPAVGTLLQASPAEYAALQKILKATQPPSRQMLSVFGLSR</sequence>
<dbReference type="AlphaFoldDB" id="A0A836B2F7"/>
<dbReference type="Pfam" id="PF01465">
    <property type="entry name" value="GRIP"/>
    <property type="match status" value="1"/>
</dbReference>
<dbReference type="Proteomes" id="UP000650467">
    <property type="component" value="Unassembled WGS sequence"/>
</dbReference>
<keyword evidence="5" id="KW-0472">Membrane</keyword>
<dbReference type="SMART" id="SM00755">
    <property type="entry name" value="Grip"/>
    <property type="match status" value="1"/>
</dbReference>
<evidence type="ECO:0000313" key="10">
    <source>
        <dbReference type="Proteomes" id="UP000650467"/>
    </source>
</evidence>
<feature type="compositionally biased region" description="Gly residues" evidence="7">
    <location>
        <begin position="666"/>
        <end position="683"/>
    </location>
</feature>
<keyword evidence="3" id="KW-0963">Cytoplasm</keyword>
<reference evidence="9" key="1">
    <citation type="journal article" date="2020" name="bioRxiv">
        <title>Comparative genomics of Chlamydomonas.</title>
        <authorList>
            <person name="Craig R.J."/>
            <person name="Hasan A.R."/>
            <person name="Ness R.W."/>
            <person name="Keightley P.D."/>
        </authorList>
    </citation>
    <scope>NUCLEOTIDE SEQUENCE</scope>
    <source>
        <strain evidence="9">SAG 7.73</strain>
    </source>
</reference>
<evidence type="ECO:0000256" key="4">
    <source>
        <dbReference type="ARBA" id="ARBA00023054"/>
    </source>
</evidence>
<organism evidence="9 10">
    <name type="scientific">Chlamydomonas incerta</name>
    <dbReference type="NCBI Taxonomy" id="51695"/>
    <lineage>
        <taxon>Eukaryota</taxon>
        <taxon>Viridiplantae</taxon>
        <taxon>Chlorophyta</taxon>
        <taxon>core chlorophytes</taxon>
        <taxon>Chlorophyceae</taxon>
        <taxon>CS clade</taxon>
        <taxon>Chlamydomonadales</taxon>
        <taxon>Chlamydomonadaceae</taxon>
        <taxon>Chlamydomonas</taxon>
    </lineage>
</organism>
<evidence type="ECO:0000259" key="8">
    <source>
        <dbReference type="PROSITE" id="PS50913"/>
    </source>
</evidence>
<proteinExistence type="predicted"/>
<dbReference type="EMBL" id="JAEHOC010000001">
    <property type="protein sequence ID" value="KAG2445730.1"/>
    <property type="molecule type" value="Genomic_DNA"/>
</dbReference>